<accession>A0A9D1V897</accession>
<comment type="caution">
    <text evidence="2">The sequence shown here is derived from an EMBL/GenBank/DDBJ whole genome shotgun (WGS) entry which is preliminary data.</text>
</comment>
<gene>
    <name evidence="2" type="ORF">H9741_05230</name>
</gene>
<evidence type="ECO:0000313" key="2">
    <source>
        <dbReference type="EMBL" id="HIX07849.1"/>
    </source>
</evidence>
<reference evidence="2" key="1">
    <citation type="journal article" date="2021" name="PeerJ">
        <title>Extensive microbial diversity within the chicken gut microbiome revealed by metagenomics and culture.</title>
        <authorList>
            <person name="Gilroy R."/>
            <person name="Ravi A."/>
            <person name="Getino M."/>
            <person name="Pursley I."/>
            <person name="Horton D.L."/>
            <person name="Alikhan N.F."/>
            <person name="Baker D."/>
            <person name="Gharbi K."/>
            <person name="Hall N."/>
            <person name="Watson M."/>
            <person name="Adriaenssens E.M."/>
            <person name="Foster-Nyarko E."/>
            <person name="Jarju S."/>
            <person name="Secka A."/>
            <person name="Antonio M."/>
            <person name="Oren A."/>
            <person name="Chaudhuri R.R."/>
            <person name="La Ragione R."/>
            <person name="Hildebrand F."/>
            <person name="Pallen M.J."/>
        </authorList>
    </citation>
    <scope>NUCLEOTIDE SEQUENCE</scope>
    <source>
        <strain evidence="2">811</strain>
    </source>
</reference>
<keyword evidence="1" id="KW-1133">Transmembrane helix</keyword>
<name>A0A9D1V897_9FIRM</name>
<protein>
    <submittedName>
        <fullName evidence="2">Uncharacterized protein</fullName>
    </submittedName>
</protein>
<organism evidence="2 3">
    <name type="scientific">Candidatus Borkfalkia faecipullorum</name>
    <dbReference type="NCBI Taxonomy" id="2838510"/>
    <lineage>
        <taxon>Bacteria</taxon>
        <taxon>Bacillati</taxon>
        <taxon>Bacillota</taxon>
        <taxon>Clostridia</taxon>
        <taxon>Christensenellales</taxon>
        <taxon>Christensenellaceae</taxon>
        <taxon>Candidatus Borkfalkia</taxon>
    </lineage>
</organism>
<sequence>MLTDQQRQAYVNKFMYIYLQDKNSRYRSYDHVHCVYLKNRHDNSPETLDYVALHLFAFLGSWGMLCRGAFLLQKDYRFLIPVVKKLNQPKYDGLCDIDLTDAKLDKSKYIATVTELIGELKKYFMSKTYYKIEKDKETDVAKNTAFILGDVHDTVIGKILLATLGCIPAYDRYVVAGMKAEGLCGTLGNRSLSDLVDYSRTHASIVKQIMASVNADVQRESGCRTLIYPVAKILDMLFWEYGYDIL</sequence>
<keyword evidence="1" id="KW-0472">Membrane</keyword>
<dbReference type="Proteomes" id="UP000824204">
    <property type="component" value="Unassembled WGS sequence"/>
</dbReference>
<evidence type="ECO:0000313" key="3">
    <source>
        <dbReference type="Proteomes" id="UP000824204"/>
    </source>
</evidence>
<proteinExistence type="predicted"/>
<dbReference type="AlphaFoldDB" id="A0A9D1V897"/>
<reference evidence="2" key="2">
    <citation type="submission" date="2021-04" db="EMBL/GenBank/DDBJ databases">
        <authorList>
            <person name="Gilroy R."/>
        </authorList>
    </citation>
    <scope>NUCLEOTIDE SEQUENCE</scope>
    <source>
        <strain evidence="2">811</strain>
    </source>
</reference>
<evidence type="ECO:0000256" key="1">
    <source>
        <dbReference type="SAM" id="Phobius"/>
    </source>
</evidence>
<feature type="transmembrane region" description="Helical" evidence="1">
    <location>
        <begin position="50"/>
        <end position="70"/>
    </location>
</feature>
<keyword evidence="1" id="KW-0812">Transmembrane</keyword>
<dbReference type="EMBL" id="DXFX01000070">
    <property type="protein sequence ID" value="HIX07849.1"/>
    <property type="molecule type" value="Genomic_DNA"/>
</dbReference>